<name>E5ATH3_MYCRK</name>
<dbReference type="EMBL" id="FR687359">
    <property type="protein sequence ID" value="CBW75847.1"/>
    <property type="molecule type" value="Genomic_DNA"/>
</dbReference>
<gene>
    <name evidence="1" type="ordered locus">RBRH_01439</name>
</gene>
<reference evidence="1 2" key="1">
    <citation type="journal article" date="2011" name="J. Bacteriol.">
        <title>Complete genome sequence of Burkholderia rhizoxinica, an endosymbiont of Rhizopus microsporus.</title>
        <authorList>
            <person name="Lackner G."/>
            <person name="Moebius N."/>
            <person name="Partida-Martinez L."/>
            <person name="Hertweck C."/>
        </authorList>
    </citation>
    <scope>NUCLEOTIDE SEQUENCE [LARGE SCALE GENOMIC DNA]</scope>
    <source>
        <strain evidence="2">DSM 19002 / CIP 109453 / HKI 454</strain>
    </source>
</reference>
<sequence>MTGMLRSDCIAYRMTAWQREQTPLQHRQLSIIKRHFDEATDCLL</sequence>
<protein>
    <submittedName>
        <fullName evidence="1">Uncharacterized protein</fullName>
    </submittedName>
</protein>
<organism evidence="1 2">
    <name type="scientific">Mycetohabitans rhizoxinica (strain DSM 19002 / CIP 109453 / HKI 454)</name>
    <name type="common">Paraburkholderia rhizoxinica</name>
    <dbReference type="NCBI Taxonomy" id="882378"/>
    <lineage>
        <taxon>Bacteria</taxon>
        <taxon>Pseudomonadati</taxon>
        <taxon>Pseudomonadota</taxon>
        <taxon>Betaproteobacteria</taxon>
        <taxon>Burkholderiales</taxon>
        <taxon>Burkholderiaceae</taxon>
        <taxon>Mycetohabitans</taxon>
    </lineage>
</organism>
<dbReference type="STRING" id="882378.RBRH_01439"/>
<dbReference type="KEGG" id="brh:RBRH_01439"/>
<evidence type="ECO:0000313" key="2">
    <source>
        <dbReference type="Proteomes" id="UP000007437"/>
    </source>
</evidence>
<dbReference type="Proteomes" id="UP000007437">
    <property type="component" value="Chromosome"/>
</dbReference>
<dbReference type="AlphaFoldDB" id="E5ATH3"/>
<proteinExistence type="predicted"/>
<accession>E5ATH3</accession>
<dbReference type="HOGENOM" id="CLU_3213603_0_0_4"/>
<evidence type="ECO:0000313" key="1">
    <source>
        <dbReference type="EMBL" id="CBW75847.1"/>
    </source>
</evidence>